<sequence>MGSVPVMSWPFMLLMSSWLARPDWRAWRSWVVNGATAPVPRVRARIRAIESGPVAAVRCCEVPGVLMPLKEVASRSPARLDLKEPT</sequence>
<proteinExistence type="predicted"/>
<reference evidence="1" key="1">
    <citation type="submission" date="2020-05" db="EMBL/GenBank/DDBJ databases">
        <authorList>
            <person name="Chiriac C."/>
            <person name="Salcher M."/>
            <person name="Ghai R."/>
            <person name="Kavagutti S V."/>
        </authorList>
    </citation>
    <scope>NUCLEOTIDE SEQUENCE</scope>
</reference>
<evidence type="ECO:0000313" key="1">
    <source>
        <dbReference type="EMBL" id="CAB4971374.1"/>
    </source>
</evidence>
<dbReference type="EMBL" id="CAFBNE010000200">
    <property type="protein sequence ID" value="CAB4971374.1"/>
    <property type="molecule type" value="Genomic_DNA"/>
</dbReference>
<gene>
    <name evidence="1" type="ORF">UFOPK3772_03407</name>
</gene>
<organism evidence="1">
    <name type="scientific">freshwater metagenome</name>
    <dbReference type="NCBI Taxonomy" id="449393"/>
    <lineage>
        <taxon>unclassified sequences</taxon>
        <taxon>metagenomes</taxon>
        <taxon>ecological metagenomes</taxon>
    </lineage>
</organism>
<dbReference type="AlphaFoldDB" id="A0A6J7M153"/>
<accession>A0A6J7M153</accession>
<protein>
    <submittedName>
        <fullName evidence="1">Unannotated protein</fullName>
    </submittedName>
</protein>
<name>A0A6J7M153_9ZZZZ</name>